<dbReference type="GO" id="GO:0005525">
    <property type="term" value="F:GTP binding"/>
    <property type="evidence" value="ECO:0007669"/>
    <property type="project" value="UniProtKB-UniRule"/>
</dbReference>
<dbReference type="OrthoDB" id="9788394at2"/>
<name>A0A1M4TMF1_9FIRM</name>
<comment type="caution">
    <text evidence="8">Lacks conserved residue(s) required for the propagation of feature annotation.</text>
</comment>
<feature type="binding site" evidence="8">
    <location>
        <position position="96"/>
    </location>
    <ligand>
        <name>Mg(2+)</name>
        <dbReference type="ChEBI" id="CHEBI:18420"/>
    </ligand>
</feature>
<evidence type="ECO:0000256" key="8">
    <source>
        <dbReference type="HAMAP-Rule" id="MF_00316"/>
    </source>
</evidence>
<dbReference type="GO" id="GO:0006777">
    <property type="term" value="P:Mo-molybdopterin cofactor biosynthetic process"/>
    <property type="evidence" value="ECO:0007669"/>
    <property type="project" value="UniProtKB-KW"/>
</dbReference>
<proteinExistence type="inferred from homology"/>
<dbReference type="GO" id="GO:0005737">
    <property type="term" value="C:cytoplasm"/>
    <property type="evidence" value="ECO:0007669"/>
    <property type="project" value="UniProtKB-SubCell"/>
</dbReference>
<comment type="cofactor">
    <cofactor evidence="8">
        <name>Mg(2+)</name>
        <dbReference type="ChEBI" id="CHEBI:18420"/>
    </cofactor>
</comment>
<keyword evidence="11" id="KW-1185">Reference proteome</keyword>
<comment type="function">
    <text evidence="8">Transfers a GMP moiety from GTP to Mo-molybdopterin (Mo-MPT) cofactor (Moco or molybdenum cofactor) to form Mo-molybdopterin guanine dinucleotide (Mo-MGD) cofactor.</text>
</comment>
<keyword evidence="3 8" id="KW-0479">Metal-binding</keyword>
<evidence type="ECO:0000259" key="9">
    <source>
        <dbReference type="Pfam" id="PF12804"/>
    </source>
</evidence>
<dbReference type="InterPro" id="IPR013482">
    <property type="entry name" value="Molybde_CF_guanTrfase"/>
</dbReference>
<gene>
    <name evidence="8" type="primary">mobA</name>
    <name evidence="10" type="ORF">SAMN02746064_00542</name>
</gene>
<feature type="binding site" evidence="8">
    <location>
        <position position="96"/>
    </location>
    <ligand>
        <name>GTP</name>
        <dbReference type="ChEBI" id="CHEBI:37565"/>
    </ligand>
</feature>
<dbReference type="RefSeq" id="WP_073269534.1">
    <property type="nucleotide sequence ID" value="NZ_FQTU01000002.1"/>
</dbReference>
<protein>
    <recommendedName>
        <fullName evidence="8">Probable molybdenum cofactor guanylyltransferase</fullName>
        <shortName evidence="8">MoCo guanylyltransferase</shortName>
        <ecNumber evidence="8">2.7.7.77</ecNumber>
    </recommendedName>
    <alternativeName>
        <fullName evidence="8">GTP:molybdopterin guanylyltransferase</fullName>
    </alternativeName>
    <alternativeName>
        <fullName evidence="8">Mo-MPT guanylyltransferase</fullName>
    </alternativeName>
    <alternativeName>
        <fullName evidence="8">Molybdopterin guanylyltransferase</fullName>
    </alternativeName>
    <alternativeName>
        <fullName evidence="8">Molybdopterin-guanine dinucleotide synthase</fullName>
        <shortName evidence="8">MGD synthase</shortName>
    </alternativeName>
</protein>
<dbReference type="EMBL" id="FQTU01000002">
    <property type="protein sequence ID" value="SHE45544.1"/>
    <property type="molecule type" value="Genomic_DNA"/>
</dbReference>
<feature type="binding site" evidence="8">
    <location>
        <position position="67"/>
    </location>
    <ligand>
        <name>GTP</name>
        <dbReference type="ChEBI" id="CHEBI:37565"/>
    </ligand>
</feature>
<dbReference type="GO" id="GO:0061603">
    <property type="term" value="F:molybdenum cofactor guanylyltransferase activity"/>
    <property type="evidence" value="ECO:0007669"/>
    <property type="project" value="UniProtKB-EC"/>
</dbReference>
<organism evidence="10 11">
    <name type="scientific">Alkalibacter saccharofermentans DSM 14828</name>
    <dbReference type="NCBI Taxonomy" id="1120975"/>
    <lineage>
        <taxon>Bacteria</taxon>
        <taxon>Bacillati</taxon>
        <taxon>Bacillota</taxon>
        <taxon>Clostridia</taxon>
        <taxon>Eubacteriales</taxon>
        <taxon>Eubacteriaceae</taxon>
        <taxon>Alkalibacter</taxon>
    </lineage>
</organism>
<dbReference type="Proteomes" id="UP000184251">
    <property type="component" value="Unassembled WGS sequence"/>
</dbReference>
<dbReference type="STRING" id="1120975.SAMN02746064_00542"/>
<dbReference type="InterPro" id="IPR029044">
    <property type="entry name" value="Nucleotide-diphossugar_trans"/>
</dbReference>
<feature type="binding site" evidence="8">
    <location>
        <begin position="10"/>
        <end position="12"/>
    </location>
    <ligand>
        <name>GTP</name>
        <dbReference type="ChEBI" id="CHEBI:37565"/>
    </ligand>
</feature>
<feature type="domain" description="MobA-like NTP transferase" evidence="9">
    <location>
        <begin position="7"/>
        <end position="155"/>
    </location>
</feature>
<dbReference type="SUPFAM" id="SSF53448">
    <property type="entry name" value="Nucleotide-diphospho-sugar transferases"/>
    <property type="match status" value="1"/>
</dbReference>
<evidence type="ECO:0000256" key="4">
    <source>
        <dbReference type="ARBA" id="ARBA00022741"/>
    </source>
</evidence>
<dbReference type="AlphaFoldDB" id="A0A1M4TMF1"/>
<evidence type="ECO:0000313" key="11">
    <source>
        <dbReference type="Proteomes" id="UP000184251"/>
    </source>
</evidence>
<feature type="binding site" evidence="8">
    <location>
        <position position="22"/>
    </location>
    <ligand>
        <name>GTP</name>
        <dbReference type="ChEBI" id="CHEBI:37565"/>
    </ligand>
</feature>
<comment type="similarity">
    <text evidence="8">Belongs to the MobA family.</text>
</comment>
<dbReference type="CDD" id="cd02503">
    <property type="entry name" value="MobA"/>
    <property type="match status" value="1"/>
</dbReference>
<evidence type="ECO:0000256" key="7">
    <source>
        <dbReference type="ARBA" id="ARBA00023150"/>
    </source>
</evidence>
<evidence type="ECO:0000256" key="5">
    <source>
        <dbReference type="ARBA" id="ARBA00022842"/>
    </source>
</evidence>
<evidence type="ECO:0000256" key="2">
    <source>
        <dbReference type="ARBA" id="ARBA00022679"/>
    </source>
</evidence>
<comment type="domain">
    <text evidence="8">The N-terminal domain determines nucleotide recognition and specific binding, while the C-terminal domain determines the specific binding to the target protein.</text>
</comment>
<accession>A0A1M4TMF1</accession>
<keyword evidence="5 8" id="KW-0460">Magnesium</keyword>
<dbReference type="Gene3D" id="3.90.550.10">
    <property type="entry name" value="Spore Coat Polysaccharide Biosynthesis Protein SpsA, Chain A"/>
    <property type="match status" value="1"/>
</dbReference>
<dbReference type="EC" id="2.7.7.77" evidence="8"/>
<evidence type="ECO:0000256" key="3">
    <source>
        <dbReference type="ARBA" id="ARBA00022723"/>
    </source>
</evidence>
<dbReference type="InterPro" id="IPR025877">
    <property type="entry name" value="MobA-like_NTP_Trfase"/>
</dbReference>
<keyword evidence="4 8" id="KW-0547">Nucleotide-binding</keyword>
<keyword evidence="2 8" id="KW-0808">Transferase</keyword>
<dbReference type="Pfam" id="PF12804">
    <property type="entry name" value="NTP_transf_3"/>
    <property type="match status" value="1"/>
</dbReference>
<sequence>MKDFGSAIILAGGKSLRMGFDKQKIILRNNSLMDRITDILSGEFDELILVTNDLDIYKDSPYTIIEDEIKGMGPLGGIHAGLKRSSSRYSFVFACDMPVLNIGYIHMMKEMIAIIKPQACVARYKEWIEPFNAFYSASQIEEIEKHLGSGGRAVYDCLKKCNTFFIEEEVARRFSPDWDMFYNLNTREELACFVERVNQNY</sequence>
<keyword evidence="6 8" id="KW-0342">GTP-binding</keyword>
<dbReference type="PANTHER" id="PTHR19136:SF81">
    <property type="entry name" value="MOLYBDENUM COFACTOR GUANYLYLTRANSFERASE"/>
    <property type="match status" value="1"/>
</dbReference>
<dbReference type="GO" id="GO:0046872">
    <property type="term" value="F:metal ion binding"/>
    <property type="evidence" value="ECO:0007669"/>
    <property type="project" value="UniProtKB-KW"/>
</dbReference>
<comment type="catalytic activity">
    <reaction evidence="8">
        <text>Mo-molybdopterin + GTP + H(+) = Mo-molybdopterin guanine dinucleotide + diphosphate</text>
        <dbReference type="Rhea" id="RHEA:34243"/>
        <dbReference type="ChEBI" id="CHEBI:15378"/>
        <dbReference type="ChEBI" id="CHEBI:33019"/>
        <dbReference type="ChEBI" id="CHEBI:37565"/>
        <dbReference type="ChEBI" id="CHEBI:71302"/>
        <dbReference type="ChEBI" id="CHEBI:71310"/>
        <dbReference type="EC" id="2.7.7.77"/>
    </reaction>
</comment>
<evidence type="ECO:0000313" key="10">
    <source>
        <dbReference type="EMBL" id="SHE45544.1"/>
    </source>
</evidence>
<dbReference type="HAMAP" id="MF_00316">
    <property type="entry name" value="MobA"/>
    <property type="match status" value="1"/>
</dbReference>
<evidence type="ECO:0000256" key="1">
    <source>
        <dbReference type="ARBA" id="ARBA00022490"/>
    </source>
</evidence>
<keyword evidence="7 8" id="KW-0501">Molybdenum cofactor biosynthesis</keyword>
<reference evidence="10 11" key="1">
    <citation type="submission" date="2016-11" db="EMBL/GenBank/DDBJ databases">
        <authorList>
            <person name="Jaros S."/>
            <person name="Januszkiewicz K."/>
            <person name="Wedrychowicz H."/>
        </authorList>
    </citation>
    <scope>NUCLEOTIDE SEQUENCE [LARGE SCALE GENOMIC DNA]</scope>
    <source>
        <strain evidence="10 11">DSM 14828</strain>
    </source>
</reference>
<keyword evidence="1 8" id="KW-0963">Cytoplasm</keyword>
<evidence type="ECO:0000256" key="6">
    <source>
        <dbReference type="ARBA" id="ARBA00023134"/>
    </source>
</evidence>
<comment type="subcellular location">
    <subcellularLocation>
        <location evidence="8">Cytoplasm</location>
    </subcellularLocation>
</comment>
<dbReference type="PANTHER" id="PTHR19136">
    <property type="entry name" value="MOLYBDENUM COFACTOR GUANYLYLTRANSFERASE"/>
    <property type="match status" value="1"/>
</dbReference>